<evidence type="ECO:0000256" key="9">
    <source>
        <dbReference type="RuleBase" id="RU003862"/>
    </source>
</evidence>
<dbReference type="Proteomes" id="UP000194137">
    <property type="component" value="Chromosome"/>
</dbReference>
<dbReference type="Gene3D" id="3.20.20.220">
    <property type="match status" value="1"/>
</dbReference>
<dbReference type="PANTHER" id="PTHR45754:SF3">
    <property type="entry name" value="METHYLENETETRAHYDROFOLATE REDUCTASE (NADPH)"/>
    <property type="match status" value="1"/>
</dbReference>
<evidence type="ECO:0000256" key="6">
    <source>
        <dbReference type="ARBA" id="ARBA00023002"/>
    </source>
</evidence>
<evidence type="ECO:0000256" key="4">
    <source>
        <dbReference type="ARBA" id="ARBA00022630"/>
    </source>
</evidence>
<keyword evidence="11" id="KW-1185">Reference proteome</keyword>
<evidence type="ECO:0000256" key="3">
    <source>
        <dbReference type="ARBA" id="ARBA00006743"/>
    </source>
</evidence>
<dbReference type="STRING" id="1235591.CAK95_02055"/>
<reference evidence="10 11" key="1">
    <citation type="submission" date="2017-05" db="EMBL/GenBank/DDBJ databases">
        <title>Full genome sequence of Pseudorhodoplanes sinuspersici.</title>
        <authorList>
            <person name="Dastgheib S.M.M."/>
            <person name="Shavandi M."/>
            <person name="Tirandaz H."/>
        </authorList>
    </citation>
    <scope>NUCLEOTIDE SEQUENCE [LARGE SCALE GENOMIC DNA]</scope>
    <source>
        <strain evidence="10 11">RIPI110</strain>
    </source>
</reference>
<name>A0A1W6ZL58_9HYPH</name>
<evidence type="ECO:0000256" key="5">
    <source>
        <dbReference type="ARBA" id="ARBA00022827"/>
    </source>
</evidence>
<dbReference type="Pfam" id="PF02219">
    <property type="entry name" value="MTHFR"/>
    <property type="match status" value="1"/>
</dbReference>
<dbReference type="InterPro" id="IPR003171">
    <property type="entry name" value="Mehydrof_redctse-like"/>
</dbReference>
<organism evidence="10 11">
    <name type="scientific">Pseudorhodoplanes sinuspersici</name>
    <dbReference type="NCBI Taxonomy" id="1235591"/>
    <lineage>
        <taxon>Bacteria</taxon>
        <taxon>Pseudomonadati</taxon>
        <taxon>Pseudomonadota</taxon>
        <taxon>Alphaproteobacteria</taxon>
        <taxon>Hyphomicrobiales</taxon>
        <taxon>Pseudorhodoplanes</taxon>
    </lineage>
</organism>
<keyword evidence="5 9" id="KW-0274">FAD</keyword>
<dbReference type="UniPathway" id="UPA00193"/>
<comment type="similarity">
    <text evidence="3 9">Belongs to the methylenetetrahydrofolate reductase family.</text>
</comment>
<dbReference type="GO" id="GO:0035999">
    <property type="term" value="P:tetrahydrofolate interconversion"/>
    <property type="evidence" value="ECO:0007669"/>
    <property type="project" value="UniProtKB-UniPathway"/>
</dbReference>
<evidence type="ECO:0000256" key="8">
    <source>
        <dbReference type="ARBA" id="ARBA00048628"/>
    </source>
</evidence>
<evidence type="ECO:0000256" key="2">
    <source>
        <dbReference type="ARBA" id="ARBA00004777"/>
    </source>
</evidence>
<evidence type="ECO:0000256" key="1">
    <source>
        <dbReference type="ARBA" id="ARBA00001974"/>
    </source>
</evidence>
<comment type="catalytic activity">
    <reaction evidence="8">
        <text>(6S)-5-methyl-5,6,7,8-tetrahydrofolate + NAD(+) = (6R)-5,10-methylene-5,6,7,8-tetrahydrofolate + NADH + H(+)</text>
        <dbReference type="Rhea" id="RHEA:19821"/>
        <dbReference type="ChEBI" id="CHEBI:15378"/>
        <dbReference type="ChEBI" id="CHEBI:15636"/>
        <dbReference type="ChEBI" id="CHEBI:18608"/>
        <dbReference type="ChEBI" id="CHEBI:57540"/>
        <dbReference type="ChEBI" id="CHEBI:57945"/>
        <dbReference type="EC" id="1.5.1.54"/>
    </reaction>
    <physiologicalReaction direction="right-to-left" evidence="8">
        <dbReference type="Rhea" id="RHEA:19823"/>
    </physiologicalReaction>
</comment>
<evidence type="ECO:0000256" key="7">
    <source>
        <dbReference type="ARBA" id="ARBA00034478"/>
    </source>
</evidence>
<sequence>MMRLRPPCNCLRVKSRRLSWRGFRHKRICSVGFDCRGGAYERRLMGKTLAPHRHVKSRNVATRHPCLTQSLDWGLFRRSSCVFLLHSVVPMASHNIVHLKDALKSGKFVLTAEITPPVSCDSNDLLEKALPLRGLADAVNVTDGAGARAHMDSLTAATILLQNGIEPILQLTCRDRNRLGLQAALMGAAAVGVRNLLALRGDDPKFGDQPDTKPVFDIDARGLLLTAARMRDAQELPSGKKVGGKPDFFLGAADAPIDPAPDWKPVSLKGKVEAGARFAQTQFCMDAGVLRRYTERLTEEGILPELAMIVGVVPFRSGKSARWIKNKLFGAIVPDAMIERMDTASDPIAEGKAILGDYLLEISEIPGVVGAHIMAPNNDDAVPDVITEFRKRKGK</sequence>
<gene>
    <name evidence="10" type="ORF">CAK95_02055</name>
</gene>
<comment type="pathway">
    <text evidence="2 9">One-carbon metabolism; tetrahydrofolate interconversion.</text>
</comment>
<dbReference type="GO" id="GO:0005829">
    <property type="term" value="C:cytosol"/>
    <property type="evidence" value="ECO:0007669"/>
    <property type="project" value="TreeGrafter"/>
</dbReference>
<proteinExistence type="inferred from homology"/>
<dbReference type="SUPFAM" id="SSF51730">
    <property type="entry name" value="FAD-linked oxidoreductase"/>
    <property type="match status" value="1"/>
</dbReference>
<dbReference type="CDD" id="cd00537">
    <property type="entry name" value="MTHFR"/>
    <property type="match status" value="1"/>
</dbReference>
<dbReference type="PANTHER" id="PTHR45754">
    <property type="entry name" value="METHYLENETETRAHYDROFOLATE REDUCTASE"/>
    <property type="match status" value="1"/>
</dbReference>
<dbReference type="InterPro" id="IPR029041">
    <property type="entry name" value="FAD-linked_oxidoreductase-like"/>
</dbReference>
<dbReference type="GO" id="GO:0009086">
    <property type="term" value="P:methionine biosynthetic process"/>
    <property type="evidence" value="ECO:0007669"/>
    <property type="project" value="TreeGrafter"/>
</dbReference>
<accession>A0A1W6ZL58</accession>
<keyword evidence="6 9" id="KW-0560">Oxidoreductase</keyword>
<comment type="pathway">
    <text evidence="7">Amino-acid biosynthesis; L-methionine biosynthesis via de novo pathway.</text>
</comment>
<evidence type="ECO:0000313" key="11">
    <source>
        <dbReference type="Proteomes" id="UP000194137"/>
    </source>
</evidence>
<dbReference type="EMBL" id="CP021112">
    <property type="protein sequence ID" value="ARP97995.1"/>
    <property type="molecule type" value="Genomic_DNA"/>
</dbReference>
<dbReference type="AlphaFoldDB" id="A0A1W6ZL58"/>
<dbReference type="KEGG" id="psin:CAK95_02055"/>
<keyword evidence="4 9" id="KW-0285">Flavoprotein</keyword>
<dbReference type="GO" id="GO:0106312">
    <property type="term" value="F:methylenetetrahydrofolate reductase (NADH) activity"/>
    <property type="evidence" value="ECO:0007669"/>
    <property type="project" value="UniProtKB-EC"/>
</dbReference>
<protein>
    <recommendedName>
        <fullName evidence="9">Methylenetetrahydrofolate reductase</fullName>
    </recommendedName>
</protein>
<evidence type="ECO:0000313" key="10">
    <source>
        <dbReference type="EMBL" id="ARP97995.1"/>
    </source>
</evidence>
<dbReference type="GO" id="GO:0071949">
    <property type="term" value="F:FAD binding"/>
    <property type="evidence" value="ECO:0007669"/>
    <property type="project" value="TreeGrafter"/>
</dbReference>
<comment type="cofactor">
    <cofactor evidence="1 9">
        <name>FAD</name>
        <dbReference type="ChEBI" id="CHEBI:57692"/>
    </cofactor>
</comment>